<protein>
    <submittedName>
        <fullName evidence="2">Uncharacterized protein</fullName>
    </submittedName>
</protein>
<dbReference type="AlphaFoldDB" id="A0A849C9G0"/>
<evidence type="ECO:0000256" key="1">
    <source>
        <dbReference type="SAM" id="Phobius"/>
    </source>
</evidence>
<comment type="caution">
    <text evidence="2">The sequence shown here is derived from an EMBL/GenBank/DDBJ whole genome shotgun (WGS) entry which is preliminary data.</text>
</comment>
<dbReference type="EMBL" id="JABELX010000014">
    <property type="protein sequence ID" value="NNH74476.1"/>
    <property type="molecule type" value="Genomic_DNA"/>
</dbReference>
<name>A0A849C9G0_9NOCA</name>
<organism evidence="2 3">
    <name type="scientific">Nocardia uniformis</name>
    <dbReference type="NCBI Taxonomy" id="53432"/>
    <lineage>
        <taxon>Bacteria</taxon>
        <taxon>Bacillati</taxon>
        <taxon>Actinomycetota</taxon>
        <taxon>Actinomycetes</taxon>
        <taxon>Mycobacteriales</taxon>
        <taxon>Nocardiaceae</taxon>
        <taxon>Nocardia</taxon>
    </lineage>
</organism>
<dbReference type="Proteomes" id="UP000586827">
    <property type="component" value="Unassembled WGS sequence"/>
</dbReference>
<feature type="transmembrane region" description="Helical" evidence="1">
    <location>
        <begin position="52"/>
        <end position="74"/>
    </location>
</feature>
<proteinExistence type="predicted"/>
<evidence type="ECO:0000313" key="3">
    <source>
        <dbReference type="Proteomes" id="UP000586827"/>
    </source>
</evidence>
<evidence type="ECO:0000313" key="2">
    <source>
        <dbReference type="EMBL" id="NNH74476.1"/>
    </source>
</evidence>
<keyword evidence="1" id="KW-0812">Transmembrane</keyword>
<sequence>MAEYRRPPLSGADLLATVVIYAGACGIAWIAVELVSLYDFAVPESGDRQYLPLAYAVSWAGIVLALMVVALWMVRALRWGQRIWSVALVAYPLIALAWVLGFLIAIAAG</sequence>
<accession>A0A849C9G0</accession>
<keyword evidence="1" id="KW-1133">Transmembrane helix</keyword>
<keyword evidence="1" id="KW-0472">Membrane</keyword>
<feature type="transmembrane region" description="Helical" evidence="1">
    <location>
        <begin position="12"/>
        <end position="32"/>
    </location>
</feature>
<gene>
    <name evidence="2" type="ORF">HLB23_32300</name>
</gene>
<dbReference type="RefSeq" id="WP_067516168.1">
    <property type="nucleotide sequence ID" value="NZ_JABELX010000014.1"/>
</dbReference>
<keyword evidence="3" id="KW-1185">Reference proteome</keyword>
<reference evidence="2 3" key="1">
    <citation type="submission" date="2020-05" db="EMBL/GenBank/DDBJ databases">
        <title>MicrobeNet Type strains.</title>
        <authorList>
            <person name="Nicholson A.C."/>
        </authorList>
    </citation>
    <scope>NUCLEOTIDE SEQUENCE [LARGE SCALE GENOMIC DNA]</scope>
    <source>
        <strain evidence="2 3">JCM 3224</strain>
    </source>
</reference>
<feature type="transmembrane region" description="Helical" evidence="1">
    <location>
        <begin position="86"/>
        <end position="108"/>
    </location>
</feature>